<accession>A0A9D2SX78</accession>
<sequence>MIKKIVIDKFKSINHLEITPAGNFNVLIGENNIGKTTIFEAIHLWKMCYDNNLKKDKLGFYSTAHHLKFESMEFIRAYHDEDLFPIGCSGKDAKCAVTLVIEYNGQSYDLGFTVSKVSNIDDAYLQVDYIDGNTFKSFATMVAGIQGKNLANFFGINESRPIPNIVAKEPYMYKAQVLDKIAKGKGYEVLRNKVISHINEVETHIKNVTGEDFVFSESDRDDKTYISIKVNGKDIFSYGSGFLQLTEIFSSMEYLDPEIYILLIDEPDAHLHLKLQKRLIEEFRNIPNAQMFIITHNERFMEQVNENEILFLDESSKSAGALNHLQAGTKWVALEDLKGCLNQLDKLVISGD</sequence>
<name>A0A9D2SX78_9FIRM</name>
<organism evidence="2 3">
    <name type="scientific">Candidatus Merdibacter merdavium</name>
    <dbReference type="NCBI Taxonomy" id="2838692"/>
    <lineage>
        <taxon>Bacteria</taxon>
        <taxon>Bacillati</taxon>
        <taxon>Bacillota</taxon>
        <taxon>Erysipelotrichia</taxon>
        <taxon>Erysipelotrichales</taxon>
        <taxon>Erysipelotrichaceae</taxon>
        <taxon>Merdibacter</taxon>
    </lineage>
</organism>
<dbReference type="InterPro" id="IPR027417">
    <property type="entry name" value="P-loop_NTPase"/>
</dbReference>
<dbReference type="Pfam" id="PF02463">
    <property type="entry name" value="SMC_N"/>
    <property type="match status" value="1"/>
</dbReference>
<dbReference type="Proteomes" id="UP000823896">
    <property type="component" value="Unassembled WGS sequence"/>
</dbReference>
<gene>
    <name evidence="2" type="ORF">H9702_08765</name>
</gene>
<evidence type="ECO:0000313" key="2">
    <source>
        <dbReference type="EMBL" id="HJC37200.1"/>
    </source>
</evidence>
<feature type="domain" description="RecF/RecN/SMC N-terminal" evidence="1">
    <location>
        <begin position="1"/>
        <end position="312"/>
    </location>
</feature>
<reference evidence="2" key="1">
    <citation type="journal article" date="2021" name="PeerJ">
        <title>Extensive microbial diversity within the chicken gut microbiome revealed by metagenomics and culture.</title>
        <authorList>
            <person name="Gilroy R."/>
            <person name="Ravi A."/>
            <person name="Getino M."/>
            <person name="Pursley I."/>
            <person name="Horton D.L."/>
            <person name="Alikhan N.F."/>
            <person name="Baker D."/>
            <person name="Gharbi K."/>
            <person name="Hall N."/>
            <person name="Watson M."/>
            <person name="Adriaenssens E.M."/>
            <person name="Foster-Nyarko E."/>
            <person name="Jarju S."/>
            <person name="Secka A."/>
            <person name="Antonio M."/>
            <person name="Oren A."/>
            <person name="Chaudhuri R.R."/>
            <person name="La Ragione R."/>
            <person name="Hildebrand F."/>
            <person name="Pallen M.J."/>
        </authorList>
    </citation>
    <scope>NUCLEOTIDE SEQUENCE</scope>
    <source>
        <strain evidence="2">CHK187-11901</strain>
    </source>
</reference>
<dbReference type="EMBL" id="DWWM01000056">
    <property type="protein sequence ID" value="HJC37200.1"/>
    <property type="molecule type" value="Genomic_DNA"/>
</dbReference>
<protein>
    <submittedName>
        <fullName evidence="2">AAA family ATPase</fullName>
    </submittedName>
</protein>
<dbReference type="Gene3D" id="3.40.50.300">
    <property type="entry name" value="P-loop containing nucleotide triphosphate hydrolases"/>
    <property type="match status" value="1"/>
</dbReference>
<dbReference type="PANTHER" id="PTHR43581">
    <property type="entry name" value="ATP/GTP PHOSPHATASE"/>
    <property type="match status" value="1"/>
</dbReference>
<dbReference type="PANTHER" id="PTHR43581:SF2">
    <property type="entry name" value="EXCINUCLEASE ATPASE SUBUNIT"/>
    <property type="match status" value="1"/>
</dbReference>
<dbReference type="AlphaFoldDB" id="A0A9D2SX78"/>
<comment type="caution">
    <text evidence="2">The sequence shown here is derived from an EMBL/GenBank/DDBJ whole genome shotgun (WGS) entry which is preliminary data.</text>
</comment>
<dbReference type="CDD" id="cd00267">
    <property type="entry name" value="ABC_ATPase"/>
    <property type="match status" value="1"/>
</dbReference>
<dbReference type="SUPFAM" id="SSF52540">
    <property type="entry name" value="P-loop containing nucleoside triphosphate hydrolases"/>
    <property type="match status" value="1"/>
</dbReference>
<reference evidence="2" key="2">
    <citation type="submission" date="2021-04" db="EMBL/GenBank/DDBJ databases">
        <authorList>
            <person name="Gilroy R."/>
        </authorList>
    </citation>
    <scope>NUCLEOTIDE SEQUENCE</scope>
    <source>
        <strain evidence="2">CHK187-11901</strain>
    </source>
</reference>
<evidence type="ECO:0000259" key="1">
    <source>
        <dbReference type="Pfam" id="PF02463"/>
    </source>
</evidence>
<evidence type="ECO:0000313" key="3">
    <source>
        <dbReference type="Proteomes" id="UP000823896"/>
    </source>
</evidence>
<dbReference type="InterPro" id="IPR003395">
    <property type="entry name" value="RecF/RecN/SMC_N"/>
</dbReference>
<proteinExistence type="predicted"/>
<dbReference type="InterPro" id="IPR051396">
    <property type="entry name" value="Bact_Antivir_Def_Nuclease"/>
</dbReference>